<evidence type="ECO:0000256" key="1">
    <source>
        <dbReference type="SAM" id="MobiDB-lite"/>
    </source>
</evidence>
<dbReference type="Proteomes" id="UP001530315">
    <property type="component" value="Unassembled WGS sequence"/>
</dbReference>
<reference evidence="3 4" key="1">
    <citation type="submission" date="2024-10" db="EMBL/GenBank/DDBJ databases">
        <title>Updated reference genomes for cyclostephanoid diatoms.</title>
        <authorList>
            <person name="Roberts W.R."/>
            <person name="Alverson A.J."/>
        </authorList>
    </citation>
    <scope>NUCLEOTIDE SEQUENCE [LARGE SCALE GENOMIC DNA]</scope>
    <source>
        <strain evidence="3 4">AJA276-08</strain>
    </source>
</reference>
<organism evidence="3 4">
    <name type="scientific">Stephanodiscus triporus</name>
    <dbReference type="NCBI Taxonomy" id="2934178"/>
    <lineage>
        <taxon>Eukaryota</taxon>
        <taxon>Sar</taxon>
        <taxon>Stramenopiles</taxon>
        <taxon>Ochrophyta</taxon>
        <taxon>Bacillariophyta</taxon>
        <taxon>Coscinodiscophyceae</taxon>
        <taxon>Thalassiosirophycidae</taxon>
        <taxon>Stephanodiscales</taxon>
        <taxon>Stephanodiscaceae</taxon>
        <taxon>Stephanodiscus</taxon>
    </lineage>
</organism>
<accession>A0ABD3NDH4</accession>
<evidence type="ECO:0000256" key="2">
    <source>
        <dbReference type="SAM" id="SignalP"/>
    </source>
</evidence>
<evidence type="ECO:0000313" key="4">
    <source>
        <dbReference type="Proteomes" id="UP001530315"/>
    </source>
</evidence>
<feature type="chain" id="PRO_5044779859" evidence="2">
    <location>
        <begin position="22"/>
        <end position="367"/>
    </location>
</feature>
<sequence>MPSTFVLFVAILLPSASLVGAFSPARQGLLIEPTHSPRRIYSAALSSSSPSSSPTAVNDHDDHRGDAPSRSKLASPAWPRQTTRRTWIRTTASFGVVAAGLLPVESASSASAQPRAPTTSSSGLLPDLPPEAVRSYLQYRYPLQLAADYYVFDLQNMVRDPDEFGAVNELVSSKGSRGGAGGASRIERDYVNPMRIIGLSMPPEYADDIRDSQFAFERAMSRLTKATSGVQRGLSVEIDRDAVPNAVSAWEEGRLALNSFFVTLNSATGLEGELKVIPPPGPDQTRQYGRSLRRYNEFTKKTRLCQNRGGPTLSAAWGQLMVSGYLQDSRKEDVDADEGVIAGRFVGRWVGLLESGRFVGRRVGLLV</sequence>
<comment type="caution">
    <text evidence="3">The sequence shown here is derived from an EMBL/GenBank/DDBJ whole genome shotgun (WGS) entry which is preliminary data.</text>
</comment>
<feature type="region of interest" description="Disordered" evidence="1">
    <location>
        <begin position="43"/>
        <end position="81"/>
    </location>
</feature>
<dbReference type="EMBL" id="JALLAZ020001487">
    <property type="protein sequence ID" value="KAL3774136.1"/>
    <property type="molecule type" value="Genomic_DNA"/>
</dbReference>
<evidence type="ECO:0000313" key="3">
    <source>
        <dbReference type="EMBL" id="KAL3774136.1"/>
    </source>
</evidence>
<name>A0ABD3NDH4_9STRA</name>
<feature type="signal peptide" evidence="2">
    <location>
        <begin position="1"/>
        <end position="21"/>
    </location>
</feature>
<proteinExistence type="predicted"/>
<keyword evidence="2" id="KW-0732">Signal</keyword>
<protein>
    <submittedName>
        <fullName evidence="3">Uncharacterized protein</fullName>
    </submittedName>
</protein>
<keyword evidence="4" id="KW-1185">Reference proteome</keyword>
<gene>
    <name evidence="3" type="ORF">ACHAW5_002095</name>
</gene>
<dbReference type="AlphaFoldDB" id="A0ABD3NDH4"/>
<feature type="compositionally biased region" description="Basic and acidic residues" evidence="1">
    <location>
        <begin position="58"/>
        <end position="69"/>
    </location>
</feature>